<feature type="compositionally biased region" description="Basic residues" evidence="1">
    <location>
        <begin position="1"/>
        <end position="13"/>
    </location>
</feature>
<evidence type="ECO:0000313" key="2">
    <source>
        <dbReference type="EMBL" id="PSN72812.1"/>
    </source>
</evidence>
<dbReference type="Proteomes" id="UP000240883">
    <property type="component" value="Unassembled WGS sequence"/>
</dbReference>
<feature type="compositionally biased region" description="Low complexity" evidence="1">
    <location>
        <begin position="52"/>
        <end position="69"/>
    </location>
</feature>
<dbReference type="EMBL" id="KZ678129">
    <property type="protein sequence ID" value="PSN72812.1"/>
    <property type="molecule type" value="Genomic_DNA"/>
</dbReference>
<sequence>MSRSHPRCGKGNRRKQDATESPGWPPATAIDAPVDQRRRLRLRLGALSQQTPVSRASPPVLPSPSVDPSGADEARHPCTRASPLRESHRAAQPPVHLPSAVTSTLSILWPSPLIACLLLASPSPPPFSLLTLSIALFTYPFLGPSLRLVSPPPGSLHSAVGEQLPEDRPRHISTTCPLALHSVSTTTVAPSCLRPPVQPAILPNKGAASKPWAPASPSPGHPSSSHPSSPYFPGTFPQRHSFA</sequence>
<organism evidence="2 3">
    <name type="scientific">Corynespora cassiicola Philippines</name>
    <dbReference type="NCBI Taxonomy" id="1448308"/>
    <lineage>
        <taxon>Eukaryota</taxon>
        <taxon>Fungi</taxon>
        <taxon>Dikarya</taxon>
        <taxon>Ascomycota</taxon>
        <taxon>Pezizomycotina</taxon>
        <taxon>Dothideomycetes</taxon>
        <taxon>Pleosporomycetidae</taxon>
        <taxon>Pleosporales</taxon>
        <taxon>Corynesporascaceae</taxon>
        <taxon>Corynespora</taxon>
    </lineage>
</organism>
<name>A0A2T2P556_CORCC</name>
<dbReference type="AlphaFoldDB" id="A0A2T2P556"/>
<proteinExistence type="predicted"/>
<accession>A0A2T2P556</accession>
<feature type="region of interest" description="Disordered" evidence="1">
    <location>
        <begin position="1"/>
        <end position="77"/>
    </location>
</feature>
<evidence type="ECO:0000313" key="3">
    <source>
        <dbReference type="Proteomes" id="UP000240883"/>
    </source>
</evidence>
<gene>
    <name evidence="2" type="ORF">BS50DRAFT_169208</name>
</gene>
<reference evidence="2 3" key="1">
    <citation type="journal article" date="2018" name="Front. Microbiol.">
        <title>Genome-Wide Analysis of Corynespora cassiicola Leaf Fall Disease Putative Effectors.</title>
        <authorList>
            <person name="Lopez D."/>
            <person name="Ribeiro S."/>
            <person name="Label P."/>
            <person name="Fumanal B."/>
            <person name="Venisse J.S."/>
            <person name="Kohler A."/>
            <person name="de Oliveira R.R."/>
            <person name="Labutti K."/>
            <person name="Lipzen A."/>
            <person name="Lail K."/>
            <person name="Bauer D."/>
            <person name="Ohm R.A."/>
            <person name="Barry K.W."/>
            <person name="Spatafora J."/>
            <person name="Grigoriev I.V."/>
            <person name="Martin F.M."/>
            <person name="Pujade-Renaud V."/>
        </authorList>
    </citation>
    <scope>NUCLEOTIDE SEQUENCE [LARGE SCALE GENOMIC DNA]</scope>
    <source>
        <strain evidence="2 3">Philippines</strain>
    </source>
</reference>
<keyword evidence="3" id="KW-1185">Reference proteome</keyword>
<evidence type="ECO:0000256" key="1">
    <source>
        <dbReference type="SAM" id="MobiDB-lite"/>
    </source>
</evidence>
<protein>
    <submittedName>
        <fullName evidence="2">Uncharacterized protein</fullName>
    </submittedName>
</protein>
<feature type="region of interest" description="Disordered" evidence="1">
    <location>
        <begin position="204"/>
        <end position="243"/>
    </location>
</feature>